<dbReference type="OrthoDB" id="41445at2759"/>
<dbReference type="FunFam" id="3.10.590.10:FF:000006">
    <property type="entry name" value="Chromosome 7, whole genome shotgun sequence"/>
    <property type="match status" value="1"/>
</dbReference>
<feature type="region of interest" description="Disordered" evidence="3">
    <location>
        <begin position="186"/>
        <end position="254"/>
    </location>
</feature>
<dbReference type="InterPro" id="IPR002740">
    <property type="entry name" value="EVE_domain"/>
</dbReference>
<gene>
    <name evidence="5" type="ORF">BOTBODRAFT_131112</name>
</gene>
<dbReference type="InterPro" id="IPR015947">
    <property type="entry name" value="PUA-like_sf"/>
</dbReference>
<dbReference type="InterPro" id="IPR052181">
    <property type="entry name" value="5hmC_binding"/>
</dbReference>
<reference evidence="6" key="1">
    <citation type="journal article" date="2014" name="Proc. Natl. Acad. Sci. U.S.A.">
        <title>Extensive sampling of basidiomycete genomes demonstrates inadequacy of the white-rot/brown-rot paradigm for wood decay fungi.</title>
        <authorList>
            <person name="Riley R."/>
            <person name="Salamov A.A."/>
            <person name="Brown D.W."/>
            <person name="Nagy L.G."/>
            <person name="Floudas D."/>
            <person name="Held B.W."/>
            <person name="Levasseur A."/>
            <person name="Lombard V."/>
            <person name="Morin E."/>
            <person name="Otillar R."/>
            <person name="Lindquist E.A."/>
            <person name="Sun H."/>
            <person name="LaButti K.M."/>
            <person name="Schmutz J."/>
            <person name="Jabbour D."/>
            <person name="Luo H."/>
            <person name="Baker S.E."/>
            <person name="Pisabarro A.G."/>
            <person name="Walton J.D."/>
            <person name="Blanchette R.A."/>
            <person name="Henrissat B."/>
            <person name="Martin F."/>
            <person name="Cullen D."/>
            <person name="Hibbett D.S."/>
            <person name="Grigoriev I.V."/>
        </authorList>
    </citation>
    <scope>NUCLEOTIDE SEQUENCE [LARGE SCALE GENOMIC DNA]</scope>
    <source>
        <strain evidence="6">FD-172 SS1</strain>
    </source>
</reference>
<accession>A0A067MHX9</accession>
<dbReference type="Gene3D" id="3.10.590.10">
    <property type="entry name" value="ph1033 like domains"/>
    <property type="match status" value="1"/>
</dbReference>
<dbReference type="PANTHER" id="PTHR14087:SF7">
    <property type="entry name" value="THYMOCYTE NUCLEAR PROTEIN 1"/>
    <property type="match status" value="1"/>
</dbReference>
<organism evidence="5 6">
    <name type="scientific">Botryobasidium botryosum (strain FD-172 SS1)</name>
    <dbReference type="NCBI Taxonomy" id="930990"/>
    <lineage>
        <taxon>Eukaryota</taxon>
        <taxon>Fungi</taxon>
        <taxon>Dikarya</taxon>
        <taxon>Basidiomycota</taxon>
        <taxon>Agaricomycotina</taxon>
        <taxon>Agaricomycetes</taxon>
        <taxon>Cantharellales</taxon>
        <taxon>Botryobasidiaceae</taxon>
        <taxon>Botryobasidium</taxon>
    </lineage>
</organism>
<name>A0A067MHX9_BOTB1</name>
<evidence type="ECO:0000313" key="5">
    <source>
        <dbReference type="EMBL" id="KDQ15348.1"/>
    </source>
</evidence>
<evidence type="ECO:0000256" key="1">
    <source>
        <dbReference type="ARBA" id="ARBA00004123"/>
    </source>
</evidence>
<dbReference type="Pfam" id="PF01878">
    <property type="entry name" value="EVE"/>
    <property type="match status" value="1"/>
</dbReference>
<protein>
    <recommendedName>
        <fullName evidence="4">EVE domain-containing protein</fullName>
    </recommendedName>
</protein>
<dbReference type="Proteomes" id="UP000027195">
    <property type="component" value="Unassembled WGS sequence"/>
</dbReference>
<feature type="compositionally biased region" description="Basic and acidic residues" evidence="3">
    <location>
        <begin position="233"/>
        <end position="242"/>
    </location>
</feature>
<dbReference type="AlphaFoldDB" id="A0A067MHX9"/>
<dbReference type="CDD" id="cd21133">
    <property type="entry name" value="EVE"/>
    <property type="match status" value="1"/>
</dbReference>
<dbReference type="FunCoup" id="A0A067MHX9">
    <property type="interactions" value="272"/>
</dbReference>
<feature type="domain" description="EVE" evidence="4">
    <location>
        <begin position="3"/>
        <end position="173"/>
    </location>
</feature>
<dbReference type="InterPro" id="IPR047197">
    <property type="entry name" value="THYN1-like_EVE"/>
</dbReference>
<dbReference type="GO" id="GO:0005634">
    <property type="term" value="C:nucleus"/>
    <property type="evidence" value="ECO:0007669"/>
    <property type="project" value="UniProtKB-SubCell"/>
</dbReference>
<evidence type="ECO:0000256" key="2">
    <source>
        <dbReference type="ARBA" id="ARBA00023242"/>
    </source>
</evidence>
<comment type="subcellular location">
    <subcellularLocation>
        <location evidence="1">Nucleus</location>
    </subcellularLocation>
</comment>
<evidence type="ECO:0000256" key="3">
    <source>
        <dbReference type="SAM" id="MobiDB-lite"/>
    </source>
</evidence>
<dbReference type="HOGENOM" id="CLU_041799_1_2_1"/>
<dbReference type="EMBL" id="KL198032">
    <property type="protein sequence ID" value="KDQ15348.1"/>
    <property type="molecule type" value="Genomic_DNA"/>
</dbReference>
<feature type="compositionally biased region" description="Basic residues" evidence="3">
    <location>
        <begin position="243"/>
        <end position="254"/>
    </location>
</feature>
<evidence type="ECO:0000313" key="6">
    <source>
        <dbReference type="Proteomes" id="UP000027195"/>
    </source>
</evidence>
<evidence type="ECO:0000259" key="4">
    <source>
        <dbReference type="Pfam" id="PF01878"/>
    </source>
</evidence>
<dbReference type="PANTHER" id="PTHR14087">
    <property type="entry name" value="THYMOCYTE NUCLEAR PROTEIN 1"/>
    <property type="match status" value="1"/>
</dbReference>
<dbReference type="InParanoid" id="A0A067MHX9"/>
<dbReference type="SUPFAM" id="SSF88697">
    <property type="entry name" value="PUA domain-like"/>
    <property type="match status" value="1"/>
</dbReference>
<keyword evidence="2" id="KW-0539">Nucleus</keyword>
<proteinExistence type="predicted"/>
<dbReference type="STRING" id="930990.A0A067MHX9"/>
<sequence>MAKWLMKAEPDPRIVKGKDVKFSVDDFEKIGVSSWEGVRNFEARNIMRDKMKLGDKVLFYHSSCKSPGITALAEVSKESYPDYTAWDPKHPYFDAKSDPESPKWYMVDVKFNRRLPFLVSLVVLRALASLSAPPSYLPYLTENHLAGIKSMNLLNRGRLSVQPVEDVAWEAIELLGEKGGWEGHLDVKGSKKTVGKKGSDSREGGAENHSMDNEAVRRTKESKNTGGQKRKRIIEGEEESGRTVRRSTRRKQGI</sequence>
<feature type="compositionally biased region" description="Basic and acidic residues" evidence="3">
    <location>
        <begin position="197"/>
        <end position="223"/>
    </location>
</feature>
<keyword evidence="6" id="KW-1185">Reference proteome</keyword>